<dbReference type="Proteomes" id="UP001324380">
    <property type="component" value="Chromosome"/>
</dbReference>
<evidence type="ECO:0000256" key="1">
    <source>
        <dbReference type="SAM" id="Phobius"/>
    </source>
</evidence>
<reference evidence="2 3" key="1">
    <citation type="submission" date="2023-11" db="EMBL/GenBank/DDBJ databases">
        <title>Analysis of the Genomes of Mucilaginibacter gossypii cycad 4 and M. sabulilitoris SNA2: microbes with the potential for plant growth promotion.</title>
        <authorList>
            <person name="Hirsch A.M."/>
            <person name="Humm E."/>
            <person name="Rubbi M."/>
            <person name="Del Vecchio G."/>
            <person name="Ha S.M."/>
            <person name="Pellegrini M."/>
            <person name="Gunsalus R.P."/>
        </authorList>
    </citation>
    <scope>NUCLEOTIDE SEQUENCE [LARGE SCALE GENOMIC DNA]</scope>
    <source>
        <strain evidence="2 3">SNA2</strain>
    </source>
</reference>
<feature type="transmembrane region" description="Helical" evidence="1">
    <location>
        <begin position="304"/>
        <end position="323"/>
    </location>
</feature>
<feature type="transmembrane region" description="Helical" evidence="1">
    <location>
        <begin position="6"/>
        <end position="22"/>
    </location>
</feature>
<keyword evidence="1" id="KW-1133">Transmembrane helix</keyword>
<dbReference type="InterPro" id="IPR049458">
    <property type="entry name" value="EpsG-like"/>
</dbReference>
<feature type="transmembrane region" description="Helical" evidence="1">
    <location>
        <begin position="330"/>
        <end position="348"/>
    </location>
</feature>
<keyword evidence="1" id="KW-0812">Transmembrane</keyword>
<keyword evidence="3" id="KW-1185">Reference proteome</keyword>
<keyword evidence="1" id="KW-0472">Membrane</keyword>
<evidence type="ECO:0000313" key="2">
    <source>
        <dbReference type="EMBL" id="WPU95799.1"/>
    </source>
</evidence>
<feature type="transmembrane region" description="Helical" evidence="1">
    <location>
        <begin position="27"/>
        <end position="45"/>
    </location>
</feature>
<feature type="transmembrane region" description="Helical" evidence="1">
    <location>
        <begin position="192"/>
        <end position="225"/>
    </location>
</feature>
<dbReference type="EMBL" id="CP139558">
    <property type="protein sequence ID" value="WPU95799.1"/>
    <property type="molecule type" value="Genomic_DNA"/>
</dbReference>
<sequence>MIYIVIFFFLAFTSLLDLVVTSKVIRYGFLLCTFIILAIVAGMRWEVGPDWESYHSFFVDYEQYRDGVYINMLEPGYTFLNGLIKAIGGNYTTFLFFIAILTIGLKYSIFTRHPRITFVVIFFYYCYYLADVASTRQFTSLSITLLSSIFIIKRRPVLFVLCVILATSIHISSIAFLAAYWIYHKNFSKRTLAIVLCGTFVLGFLNVSGLMLGKVIGLLGSSSIYAEKLLKYSESGVDSTVGNPYISFLLGALKRAVIIPFLFYYRERIDSKDHDIYRGYLNLLIMGNAIYFLFIISFPEVTRLSVSYLYFEIFLLGFALISIKDRNLKMVVFLLMILFGGFRLYSFMAPYMNLYIPYKTFIN</sequence>
<name>A0ABZ0TSA1_9SPHI</name>
<evidence type="ECO:0000313" key="3">
    <source>
        <dbReference type="Proteomes" id="UP001324380"/>
    </source>
</evidence>
<protein>
    <submittedName>
        <fullName evidence="2">EpsG family protein</fullName>
    </submittedName>
</protein>
<feature type="transmembrane region" description="Helical" evidence="1">
    <location>
        <begin position="245"/>
        <end position="265"/>
    </location>
</feature>
<dbReference type="Pfam" id="PF14897">
    <property type="entry name" value="EpsG"/>
    <property type="match status" value="1"/>
</dbReference>
<dbReference type="RefSeq" id="WP_321564905.1">
    <property type="nucleotide sequence ID" value="NZ_CP139558.1"/>
</dbReference>
<feature type="transmembrane region" description="Helical" evidence="1">
    <location>
        <begin position="82"/>
        <end position="104"/>
    </location>
</feature>
<proteinExistence type="predicted"/>
<feature type="transmembrane region" description="Helical" evidence="1">
    <location>
        <begin position="277"/>
        <end position="298"/>
    </location>
</feature>
<accession>A0ABZ0TSA1</accession>
<gene>
    <name evidence="2" type="ORF">SNE25_09745</name>
</gene>
<feature type="transmembrane region" description="Helical" evidence="1">
    <location>
        <begin position="116"/>
        <end position="138"/>
    </location>
</feature>
<feature type="transmembrane region" description="Helical" evidence="1">
    <location>
        <begin position="158"/>
        <end position="183"/>
    </location>
</feature>
<organism evidence="2 3">
    <name type="scientific">Mucilaginibacter sabulilitoris</name>
    <dbReference type="NCBI Taxonomy" id="1173583"/>
    <lineage>
        <taxon>Bacteria</taxon>
        <taxon>Pseudomonadati</taxon>
        <taxon>Bacteroidota</taxon>
        <taxon>Sphingobacteriia</taxon>
        <taxon>Sphingobacteriales</taxon>
        <taxon>Sphingobacteriaceae</taxon>
        <taxon>Mucilaginibacter</taxon>
    </lineage>
</organism>